<gene>
    <name evidence="2" type="ORF">UFOVP374_33</name>
</gene>
<feature type="compositionally biased region" description="Pro residues" evidence="1">
    <location>
        <begin position="732"/>
        <end position="751"/>
    </location>
</feature>
<name>A0A6J7WXP4_9CAUD</name>
<proteinExistence type="predicted"/>
<organism evidence="2">
    <name type="scientific">uncultured Caudovirales phage</name>
    <dbReference type="NCBI Taxonomy" id="2100421"/>
    <lineage>
        <taxon>Viruses</taxon>
        <taxon>Duplodnaviria</taxon>
        <taxon>Heunggongvirae</taxon>
        <taxon>Uroviricota</taxon>
        <taxon>Caudoviricetes</taxon>
        <taxon>Peduoviridae</taxon>
        <taxon>Maltschvirus</taxon>
        <taxon>Maltschvirus maltsch</taxon>
    </lineage>
</organism>
<reference evidence="2" key="1">
    <citation type="submission" date="2020-05" db="EMBL/GenBank/DDBJ databases">
        <authorList>
            <person name="Chiriac C."/>
            <person name="Salcher M."/>
            <person name="Ghai R."/>
            <person name="Kavagutti S V."/>
        </authorList>
    </citation>
    <scope>NUCLEOTIDE SEQUENCE</scope>
</reference>
<accession>A0A6J7WXP4</accession>
<protein>
    <submittedName>
        <fullName evidence="2">Phage P22-like portal protein</fullName>
    </submittedName>
</protein>
<feature type="region of interest" description="Disordered" evidence="1">
    <location>
        <begin position="1"/>
        <end position="25"/>
    </location>
</feature>
<evidence type="ECO:0000256" key="1">
    <source>
        <dbReference type="SAM" id="MobiDB-lite"/>
    </source>
</evidence>
<dbReference type="Pfam" id="PF16510">
    <property type="entry name" value="P22_portal"/>
    <property type="match status" value="1"/>
</dbReference>
<feature type="region of interest" description="Disordered" evidence="1">
    <location>
        <begin position="725"/>
        <end position="751"/>
    </location>
</feature>
<dbReference type="EMBL" id="LR798313">
    <property type="protein sequence ID" value="CAB5222781.1"/>
    <property type="molecule type" value="Genomic_DNA"/>
</dbReference>
<sequence>MAYQDTGINEVGAVSSGGTKSDRDNGEMLATMRTRLTMAISAYSDSREDELDDLRFRAASPDNQWQWPADVLATRGSVQGQTINARPCLTINKLPQHVLQVTNDQRQNRPSGKVIPADDKADVEVAEIFNGIVRHIEYISDADVAYDTACDNQVTFGEGYFRILTEYCDDQSFEQDLRIGRIRDSFSVYMDPTIQDPCGSDAEWCFINQEITKDVYEREFPNAATLSSLAYGVGDGQLNAWINQDTVRIAEYFYIKHESKKLNQYPGGMTAMAGSPEAKQIEMMGLVATKTRDVDVRTVKWCKTNGFEVLEERDWAGKYIPVIRVIGNEFEIDGRMYVSGLVRNAKDAQRMYNYWVSQEAEMLALAPKAPFIGYGGQFEGYETQWKTANINNWPYLEVNPDVTDGQGGVLPLPQRSQPPMASSGLLQAKAGAADDIKSATGQYDSSLGATSNERSGRAILAREKQSDTGTYHYVDNLARAIRYATRQLVDLIPKIYDTQRIARIIGMDGETDQAMIDPMQPMPVKKIQNEQGIVIKKIYNPNVGKYDVAVTVGPSYMTKRQESLDAMSQLLQGNPQLWAVAGDLFIKHMDWPGAQEMAARFAKTIDPKLLSDEDDPALQAANQQMQAMGQEMQQMHQMLQNVSQSMEAQTLKVKEFDSQVKAYDAETKRISAVQAGMSPEQIQDIVMGTVHGMITSGDLINEMPGRDQDMMPQDMMQNMPHMQQMPPDMQQMPPPEMMPMEQMPPPQGMPQ</sequence>
<evidence type="ECO:0000313" key="2">
    <source>
        <dbReference type="EMBL" id="CAB5222781.1"/>
    </source>
</evidence>
<dbReference type="InterPro" id="IPR032427">
    <property type="entry name" value="P22_portal"/>
</dbReference>